<dbReference type="Gene3D" id="3.40.50.300">
    <property type="entry name" value="P-loop containing nucleotide triphosphate hydrolases"/>
    <property type="match status" value="1"/>
</dbReference>
<comment type="similarity">
    <text evidence="1">Belongs to the ABC transporter superfamily.</text>
</comment>
<keyword evidence="3" id="KW-0547">Nucleotide-binding</keyword>
<gene>
    <name evidence="6" type="ORF">FPY71_14065</name>
</gene>
<dbReference type="PROSITE" id="PS00211">
    <property type="entry name" value="ABC_TRANSPORTER_1"/>
    <property type="match status" value="1"/>
</dbReference>
<name>A0A5B0DS64_9HYPH</name>
<evidence type="ECO:0000256" key="4">
    <source>
        <dbReference type="ARBA" id="ARBA00022840"/>
    </source>
</evidence>
<dbReference type="InterPro" id="IPR003593">
    <property type="entry name" value="AAA+_ATPase"/>
</dbReference>
<keyword evidence="7" id="KW-1185">Reference proteome</keyword>
<dbReference type="SUPFAM" id="SSF52540">
    <property type="entry name" value="P-loop containing nucleoside triphosphate hydrolases"/>
    <property type="match status" value="1"/>
</dbReference>
<feature type="domain" description="ABC transporter" evidence="5">
    <location>
        <begin position="8"/>
        <end position="242"/>
    </location>
</feature>
<dbReference type="Proteomes" id="UP000324738">
    <property type="component" value="Unassembled WGS sequence"/>
</dbReference>
<dbReference type="EMBL" id="VTWH01000003">
    <property type="protein sequence ID" value="KAA0969644.1"/>
    <property type="molecule type" value="Genomic_DNA"/>
</dbReference>
<dbReference type="InterPro" id="IPR050086">
    <property type="entry name" value="MetN_ABC_transporter-like"/>
</dbReference>
<evidence type="ECO:0000256" key="2">
    <source>
        <dbReference type="ARBA" id="ARBA00022448"/>
    </source>
</evidence>
<dbReference type="SMART" id="SM00382">
    <property type="entry name" value="AAA"/>
    <property type="match status" value="1"/>
</dbReference>
<dbReference type="PANTHER" id="PTHR43166">
    <property type="entry name" value="AMINO ACID IMPORT ATP-BINDING PROTEIN"/>
    <property type="match status" value="1"/>
</dbReference>
<dbReference type="OrthoDB" id="9802264at2"/>
<protein>
    <submittedName>
        <fullName evidence="6">Amino acid ABC transporter ATP-binding protein</fullName>
    </submittedName>
</protein>
<dbReference type="PROSITE" id="PS50893">
    <property type="entry name" value="ABC_TRANSPORTER_2"/>
    <property type="match status" value="1"/>
</dbReference>
<dbReference type="GO" id="GO:0015424">
    <property type="term" value="F:ABC-type amino acid transporter activity"/>
    <property type="evidence" value="ECO:0007669"/>
    <property type="project" value="InterPro"/>
</dbReference>
<evidence type="ECO:0000259" key="5">
    <source>
        <dbReference type="PROSITE" id="PS50893"/>
    </source>
</evidence>
<dbReference type="RefSeq" id="WP_149300929.1">
    <property type="nucleotide sequence ID" value="NZ_VTWH01000003.1"/>
</dbReference>
<keyword evidence="2" id="KW-0813">Transport</keyword>
<organism evidence="6 7">
    <name type="scientific">Aureimonas fodinaquatilis</name>
    <dbReference type="NCBI Taxonomy" id="2565783"/>
    <lineage>
        <taxon>Bacteria</taxon>
        <taxon>Pseudomonadati</taxon>
        <taxon>Pseudomonadota</taxon>
        <taxon>Alphaproteobacteria</taxon>
        <taxon>Hyphomicrobiales</taxon>
        <taxon>Aurantimonadaceae</taxon>
        <taxon>Aureimonas</taxon>
    </lineage>
</organism>
<dbReference type="PANTHER" id="PTHR43166:SF4">
    <property type="entry name" value="PHOSPHONATES IMPORT ATP-BINDING PROTEIN PHNC"/>
    <property type="match status" value="1"/>
</dbReference>
<proteinExistence type="inferred from homology"/>
<dbReference type="Pfam" id="PF00005">
    <property type="entry name" value="ABC_tran"/>
    <property type="match status" value="1"/>
</dbReference>
<evidence type="ECO:0000313" key="7">
    <source>
        <dbReference type="Proteomes" id="UP000324738"/>
    </source>
</evidence>
<evidence type="ECO:0000256" key="1">
    <source>
        <dbReference type="ARBA" id="ARBA00005417"/>
    </source>
</evidence>
<reference evidence="6 7" key="1">
    <citation type="submission" date="2019-08" db="EMBL/GenBank/DDBJ databases">
        <title>Aureimonas fodiniaquatilis sp. nov., isolated from a coal mine wastewater.</title>
        <authorList>
            <person name="Kim W."/>
        </authorList>
    </citation>
    <scope>NUCLEOTIDE SEQUENCE [LARGE SCALE GENOMIC DNA]</scope>
    <source>
        <strain evidence="6 7">CAU 1482</strain>
    </source>
</reference>
<dbReference type="InterPro" id="IPR030679">
    <property type="entry name" value="ABC_ATPase_HisP-typ"/>
</dbReference>
<dbReference type="InterPro" id="IPR027417">
    <property type="entry name" value="P-loop_NTPase"/>
</dbReference>
<dbReference type="CDD" id="cd03262">
    <property type="entry name" value="ABC_HisP_GlnQ"/>
    <property type="match status" value="1"/>
</dbReference>
<sequence length="247" mass="27946">MTMAKPAVVMNGVNKWYGAHQVLYDINLEIAEGERVAVCGPSGSGKSTMIRTINQLEPHQSGHILVDGKEVVPGMKRIDLIRSDVGMVFQHFNLFPHLSVLENLTIAPRTVRGMSKRAAEEQAMTLLERVRIPEQAHKYPGQLSGGQQQRVAIARSLCMSPRIMLFDEPTSALDPEMVREVLDVMVQLAREHMTMVVVTHEMDFAREVADRIVFMDAGRIVEINPPEKFFTDPDSQRTRDFLRRIRN</sequence>
<dbReference type="GO" id="GO:0016887">
    <property type="term" value="F:ATP hydrolysis activity"/>
    <property type="evidence" value="ECO:0007669"/>
    <property type="project" value="InterPro"/>
</dbReference>
<evidence type="ECO:0000313" key="6">
    <source>
        <dbReference type="EMBL" id="KAA0969644.1"/>
    </source>
</evidence>
<comment type="caution">
    <text evidence="6">The sequence shown here is derived from an EMBL/GenBank/DDBJ whole genome shotgun (WGS) entry which is preliminary data.</text>
</comment>
<dbReference type="PIRSF" id="PIRSF039085">
    <property type="entry name" value="ABC_ATPase_HisP"/>
    <property type="match status" value="1"/>
</dbReference>
<accession>A0A5B0DS64</accession>
<keyword evidence="4 6" id="KW-0067">ATP-binding</keyword>
<dbReference type="FunFam" id="3.40.50.300:FF:000020">
    <property type="entry name" value="Amino acid ABC transporter ATP-binding component"/>
    <property type="match status" value="1"/>
</dbReference>
<dbReference type="GO" id="GO:0005524">
    <property type="term" value="F:ATP binding"/>
    <property type="evidence" value="ECO:0007669"/>
    <property type="project" value="UniProtKB-KW"/>
</dbReference>
<evidence type="ECO:0000256" key="3">
    <source>
        <dbReference type="ARBA" id="ARBA00022741"/>
    </source>
</evidence>
<dbReference type="InterPro" id="IPR003439">
    <property type="entry name" value="ABC_transporter-like_ATP-bd"/>
</dbReference>
<dbReference type="AlphaFoldDB" id="A0A5B0DS64"/>
<dbReference type="InterPro" id="IPR017871">
    <property type="entry name" value="ABC_transporter-like_CS"/>
</dbReference>